<dbReference type="InterPro" id="IPR000182">
    <property type="entry name" value="GNAT_dom"/>
</dbReference>
<gene>
    <name evidence="2" type="ORF">SAMN06296058_0461</name>
</gene>
<dbReference type="InterPro" id="IPR016181">
    <property type="entry name" value="Acyl_CoA_acyltransferase"/>
</dbReference>
<dbReference type="EMBL" id="FUZV01000001">
    <property type="protein sequence ID" value="SKC45505.1"/>
    <property type="molecule type" value="Genomic_DNA"/>
</dbReference>
<dbReference type="OrthoDB" id="5983504at2"/>
<dbReference type="SUPFAM" id="SSF55729">
    <property type="entry name" value="Acyl-CoA N-acyltransferases (Nat)"/>
    <property type="match status" value="1"/>
</dbReference>
<accession>A0A1T5J1Z9</accession>
<keyword evidence="3" id="KW-1185">Reference proteome</keyword>
<name>A0A1T5J1Z9_9GAMM</name>
<dbReference type="AlphaFoldDB" id="A0A1T5J1Z9"/>
<dbReference type="PROSITE" id="PS51186">
    <property type="entry name" value="GNAT"/>
    <property type="match status" value="1"/>
</dbReference>
<organism evidence="2 3">
    <name type="scientific">Pseudoxanthomonas indica</name>
    <dbReference type="NCBI Taxonomy" id="428993"/>
    <lineage>
        <taxon>Bacteria</taxon>
        <taxon>Pseudomonadati</taxon>
        <taxon>Pseudomonadota</taxon>
        <taxon>Gammaproteobacteria</taxon>
        <taxon>Lysobacterales</taxon>
        <taxon>Lysobacteraceae</taxon>
        <taxon>Pseudoxanthomonas</taxon>
    </lineage>
</organism>
<dbReference type="Gene3D" id="3.40.630.30">
    <property type="match status" value="1"/>
</dbReference>
<sequence>MIEWNRIILFGRDAGTLKLTQLQPGQRFLELFAADVERISAADKAHGRRGDHKRILRRFEHGLRYFAVEEDRGLIAWFWVAHGVPRYFDEMAWRLPLDKRHVWGRDAYVAPDRRGHRILAAIMDHASAAEDTPMQFLSDVSSINVPSRRAHKALGFSELGTVTSLAIGSRLLFRSLPPEFLPAPTGIRPQERVLWMTKEEREWHKAQIA</sequence>
<protein>
    <recommendedName>
        <fullName evidence="1">N-acetyltransferase domain-containing protein</fullName>
    </recommendedName>
</protein>
<dbReference type="Proteomes" id="UP000190341">
    <property type="component" value="Unassembled WGS sequence"/>
</dbReference>
<evidence type="ECO:0000313" key="2">
    <source>
        <dbReference type="EMBL" id="SKC45505.1"/>
    </source>
</evidence>
<feature type="domain" description="N-acetyltransferase" evidence="1">
    <location>
        <begin position="26"/>
        <end position="177"/>
    </location>
</feature>
<dbReference type="STRING" id="428993.SAMN06296058_0461"/>
<evidence type="ECO:0000313" key="3">
    <source>
        <dbReference type="Proteomes" id="UP000190341"/>
    </source>
</evidence>
<reference evidence="2 3" key="1">
    <citation type="submission" date="2017-02" db="EMBL/GenBank/DDBJ databases">
        <authorList>
            <person name="Peterson S.W."/>
        </authorList>
    </citation>
    <scope>NUCLEOTIDE SEQUENCE [LARGE SCALE GENOMIC DNA]</scope>
    <source>
        <strain evidence="2 3">P15</strain>
    </source>
</reference>
<dbReference type="GO" id="GO:0016747">
    <property type="term" value="F:acyltransferase activity, transferring groups other than amino-acyl groups"/>
    <property type="evidence" value="ECO:0007669"/>
    <property type="project" value="InterPro"/>
</dbReference>
<evidence type="ECO:0000259" key="1">
    <source>
        <dbReference type="PROSITE" id="PS51186"/>
    </source>
</evidence>
<dbReference type="RefSeq" id="WP_079722860.1">
    <property type="nucleotide sequence ID" value="NZ_BMCL01000003.1"/>
</dbReference>
<proteinExistence type="predicted"/>